<evidence type="ECO:0000313" key="2">
    <source>
        <dbReference type="Proteomes" id="UP000475265"/>
    </source>
</evidence>
<protein>
    <submittedName>
        <fullName evidence="1">Uncharacterized protein</fullName>
    </submittedName>
</protein>
<dbReference type="Proteomes" id="UP000475265">
    <property type="component" value="Unassembled WGS sequence"/>
</dbReference>
<organism evidence="1 2">
    <name type="scientific">Pseudomonas frederiksbergensis</name>
    <dbReference type="NCBI Taxonomy" id="104087"/>
    <lineage>
        <taxon>Bacteria</taxon>
        <taxon>Pseudomonadati</taxon>
        <taxon>Pseudomonadota</taxon>
        <taxon>Gammaproteobacteria</taxon>
        <taxon>Pseudomonadales</taxon>
        <taxon>Pseudomonadaceae</taxon>
        <taxon>Pseudomonas</taxon>
    </lineage>
</organism>
<name>A0A6L5C124_9PSED</name>
<dbReference type="RefSeq" id="WP_163909532.1">
    <property type="nucleotide sequence ID" value="NZ_JAAAXX010000001.1"/>
</dbReference>
<accession>A0A6L5C124</accession>
<proteinExistence type="predicted"/>
<dbReference type="AlphaFoldDB" id="A0A6L5C124"/>
<dbReference type="EMBL" id="JAAAXX010000001">
    <property type="protein sequence ID" value="KAF2394270.1"/>
    <property type="molecule type" value="Genomic_DNA"/>
</dbReference>
<gene>
    <name evidence="1" type="ORF">FX983_02251</name>
</gene>
<evidence type="ECO:0000313" key="1">
    <source>
        <dbReference type="EMBL" id="KAF2394270.1"/>
    </source>
</evidence>
<comment type="caution">
    <text evidence="1">The sequence shown here is derived from an EMBL/GenBank/DDBJ whole genome shotgun (WGS) entry which is preliminary data.</text>
</comment>
<sequence length="180" mass="20754">MIFDEDDRFERWIKVSIGLMRFEPHLMDLVQSLGDMDVKLCGTDEKLVDDYCQKNISPGYEDIQGHVTQSYLWVLGAYEVVRTLTQRMSENQCNDPPQVFENFKQVKARFARVRVPLAKFEPASIHKKTDSHIAYPGFAFDLGIAWQVNEDVIISRRELSDALLNALENARVETLLRLSS</sequence>
<reference evidence="1 2" key="1">
    <citation type="submission" date="2019-12" db="EMBL/GenBank/DDBJ databases">
        <title>Endophytic bacteria associated with Panax ginseng seedlings.</title>
        <authorList>
            <person name="Park J.M."/>
            <person name="Shin R."/>
            <person name="Jo S.H."/>
        </authorList>
    </citation>
    <scope>NUCLEOTIDE SEQUENCE [LARGE SCALE GENOMIC DNA]</scope>
    <source>
        <strain evidence="1 2">PgKB32</strain>
    </source>
</reference>